<name>A0A6V8LG64_9ACTN</name>
<dbReference type="GO" id="GO:0008641">
    <property type="term" value="F:ubiquitin-like modifier activating enzyme activity"/>
    <property type="evidence" value="ECO:0007669"/>
    <property type="project" value="InterPro"/>
</dbReference>
<dbReference type="Gene3D" id="3.40.50.720">
    <property type="entry name" value="NAD(P)-binding Rossmann-like Domain"/>
    <property type="match status" value="1"/>
</dbReference>
<proteinExistence type="predicted"/>
<keyword evidence="3" id="KW-1185">Reference proteome</keyword>
<comment type="caution">
    <text evidence="2">The sequence shown here is derived from an EMBL/GenBank/DDBJ whole genome shotgun (WGS) entry which is preliminary data.</text>
</comment>
<evidence type="ECO:0000259" key="1">
    <source>
        <dbReference type="Pfam" id="PF00899"/>
    </source>
</evidence>
<gene>
    <name evidence="2" type="ORF">Prum_082820</name>
</gene>
<reference evidence="2 3" key="1">
    <citation type="submission" date="2020-03" db="EMBL/GenBank/DDBJ databases">
        <title>Whole genome shotgun sequence of Phytohabitans rumicis NBRC 108638.</title>
        <authorList>
            <person name="Komaki H."/>
            <person name="Tamura T."/>
        </authorList>
    </citation>
    <scope>NUCLEOTIDE SEQUENCE [LARGE SCALE GENOMIC DNA]</scope>
    <source>
        <strain evidence="2 3">NBRC 108638</strain>
    </source>
</reference>
<feature type="domain" description="THIF-type NAD/FAD binding fold" evidence="1">
    <location>
        <begin position="107"/>
        <end position="330"/>
    </location>
</feature>
<dbReference type="InterPro" id="IPR000594">
    <property type="entry name" value="ThiF_NAD_FAD-bd"/>
</dbReference>
<dbReference type="RefSeq" id="WP_173081824.1">
    <property type="nucleotide sequence ID" value="NZ_BAABJB010000020.1"/>
</dbReference>
<evidence type="ECO:0000313" key="2">
    <source>
        <dbReference type="EMBL" id="GFJ94640.1"/>
    </source>
</evidence>
<evidence type="ECO:0000313" key="3">
    <source>
        <dbReference type="Proteomes" id="UP000482960"/>
    </source>
</evidence>
<dbReference type="AlphaFoldDB" id="A0A6V8LG64"/>
<organism evidence="2 3">
    <name type="scientific">Phytohabitans rumicis</name>
    <dbReference type="NCBI Taxonomy" id="1076125"/>
    <lineage>
        <taxon>Bacteria</taxon>
        <taxon>Bacillati</taxon>
        <taxon>Actinomycetota</taxon>
        <taxon>Actinomycetes</taxon>
        <taxon>Micromonosporales</taxon>
        <taxon>Micromonosporaceae</taxon>
    </lineage>
</organism>
<dbReference type="InterPro" id="IPR035985">
    <property type="entry name" value="Ubiquitin-activating_enz"/>
</dbReference>
<dbReference type="InterPro" id="IPR022291">
    <property type="entry name" value="Bacteriocin_synth_cyclodeHase"/>
</dbReference>
<dbReference type="EMBL" id="BLPG01000001">
    <property type="protein sequence ID" value="GFJ94640.1"/>
    <property type="molecule type" value="Genomic_DNA"/>
</dbReference>
<dbReference type="SUPFAM" id="SSF69572">
    <property type="entry name" value="Activating enzymes of the ubiquitin-like proteins"/>
    <property type="match status" value="1"/>
</dbReference>
<reference evidence="2 3" key="2">
    <citation type="submission" date="2020-03" db="EMBL/GenBank/DDBJ databases">
        <authorList>
            <person name="Ichikawa N."/>
            <person name="Kimura A."/>
            <person name="Kitahashi Y."/>
            <person name="Uohara A."/>
        </authorList>
    </citation>
    <scope>NUCLEOTIDE SEQUENCE [LARGE SCALE GENOMIC DNA]</scope>
    <source>
        <strain evidence="2 3">NBRC 108638</strain>
    </source>
</reference>
<accession>A0A6V8LG64</accession>
<protein>
    <recommendedName>
        <fullName evidence="1">THIF-type NAD/FAD binding fold domain-containing protein</fullName>
    </recommendedName>
</protein>
<dbReference type="Pfam" id="PF00899">
    <property type="entry name" value="ThiF"/>
    <property type="match status" value="1"/>
</dbReference>
<sequence length="357" mass="37991">MAEQRFVLNPYVTVVRCTDDEVLYRHGARSAYSRMLRDEGRRRVLGPVLAAFDRPRSRAETAAELADPAGATEVLDKLIDDGVLVAEDSALSAMYLQMLTGAAPTGLAAATVGVAGLGGIGGQVARQLAALGAGAVVGLDDRPVGAADQAFLRGTIGTAGEVGRPIAEAFERATVAAGFDNVTTRPQSIEDTEALADLIDEADLTVVALEAFAPGLLHRVNELAVAAEKPWLPVYADGSELVVGPLVVPGRSACYNEFEIQHESSRALRTEYLLYKEELGRRPAGDGPQLLPPFAGIAASWAVSAALPFLVDGTSFLVGRAVRIDFERLEVITERVLRLPRCPACAELRPDLRHPFL</sequence>
<dbReference type="Proteomes" id="UP000482960">
    <property type="component" value="Unassembled WGS sequence"/>
</dbReference>
<dbReference type="NCBIfam" id="TIGR03882">
    <property type="entry name" value="cyclo_dehyd_2"/>
    <property type="match status" value="1"/>
</dbReference>